<dbReference type="Proteomes" id="UP000223071">
    <property type="component" value="Unassembled WGS sequence"/>
</dbReference>
<dbReference type="Pfam" id="PF13350">
    <property type="entry name" value="Y_phosphatase3"/>
    <property type="match status" value="1"/>
</dbReference>
<accession>A0A2A9HER9</accession>
<dbReference type="GO" id="GO:0004721">
    <property type="term" value="F:phosphoprotein phosphatase activity"/>
    <property type="evidence" value="ECO:0007669"/>
    <property type="project" value="InterPro"/>
</dbReference>
<evidence type="ECO:0000259" key="1">
    <source>
        <dbReference type="PROSITE" id="PS50056"/>
    </source>
</evidence>
<gene>
    <name evidence="2" type="ORF">A9A59_0484</name>
</gene>
<reference evidence="2 3" key="1">
    <citation type="submission" date="2017-09" db="EMBL/GenBank/DDBJ databases">
        <title>Sequencing the genomes of two abundant thermophiles in Great Basin hot springs: Thermocrinis jamiesonii and novel Chloroflexi Thermoflexus hugenholtzii.</title>
        <authorList>
            <person name="Hedlund B."/>
        </authorList>
    </citation>
    <scope>NUCLEOTIDE SEQUENCE [LARGE SCALE GENOMIC DNA]</scope>
    <source>
        <strain evidence="2 3">G233</strain>
    </source>
</reference>
<evidence type="ECO:0000313" key="2">
    <source>
        <dbReference type="EMBL" id="PFG73289.1"/>
    </source>
</evidence>
<proteinExistence type="predicted"/>
<evidence type="ECO:0000313" key="3">
    <source>
        <dbReference type="Proteomes" id="UP000223071"/>
    </source>
</evidence>
<sequence length="141" mass="16061">MPNWVIEGLLATSPRPGYAPGPELTVHDEAVDRWIAEARRFGIRSIMCLIGNDQLWLYRKAAPEGLLERYRRSGFEVFHLPTLDQLTHPYTPEQYEAAWRAFLELPKPVLVHCSAGMDRTGRVVRYLLERMAEDGGLAAAR</sequence>
<dbReference type="InterPro" id="IPR000387">
    <property type="entry name" value="Tyr_Pase_dom"/>
</dbReference>
<dbReference type="RefSeq" id="WP_098502756.1">
    <property type="nucleotide sequence ID" value="NZ_PDJQ01000001.1"/>
</dbReference>
<keyword evidence="3" id="KW-1185">Reference proteome</keyword>
<dbReference type="InterPro" id="IPR026893">
    <property type="entry name" value="Tyr/Ser_Pase_IphP-type"/>
</dbReference>
<feature type="domain" description="Tyrosine specific protein phosphatases" evidence="1">
    <location>
        <begin position="108"/>
        <end position="124"/>
    </location>
</feature>
<dbReference type="InterPro" id="IPR029021">
    <property type="entry name" value="Prot-tyrosine_phosphatase-like"/>
</dbReference>
<protein>
    <submittedName>
        <fullName evidence="2">Tyrosine phosphatase family protein</fullName>
    </submittedName>
</protein>
<dbReference type="AlphaFoldDB" id="A0A2A9HER9"/>
<dbReference type="Gene3D" id="3.90.190.10">
    <property type="entry name" value="Protein tyrosine phosphatase superfamily"/>
    <property type="match status" value="1"/>
</dbReference>
<organism evidence="2 3">
    <name type="scientific">Tepidiforma thermophila (strain KCTC 52669 / CGMCC 1.13589 / G233)</name>
    <dbReference type="NCBI Taxonomy" id="2761530"/>
    <lineage>
        <taxon>Bacteria</taxon>
        <taxon>Bacillati</taxon>
        <taxon>Chloroflexota</taxon>
        <taxon>Tepidiformia</taxon>
        <taxon>Tepidiformales</taxon>
        <taxon>Tepidiformaceae</taxon>
        <taxon>Tepidiforma</taxon>
    </lineage>
</organism>
<comment type="caution">
    <text evidence="2">The sequence shown here is derived from an EMBL/GenBank/DDBJ whole genome shotgun (WGS) entry which is preliminary data.</text>
</comment>
<dbReference type="EMBL" id="PDJQ01000001">
    <property type="protein sequence ID" value="PFG73289.1"/>
    <property type="molecule type" value="Genomic_DNA"/>
</dbReference>
<dbReference type="InterPro" id="IPR016130">
    <property type="entry name" value="Tyr_Pase_AS"/>
</dbReference>
<dbReference type="PROSITE" id="PS00383">
    <property type="entry name" value="TYR_PHOSPHATASE_1"/>
    <property type="match status" value="1"/>
</dbReference>
<dbReference type="PROSITE" id="PS50056">
    <property type="entry name" value="TYR_PHOSPHATASE_2"/>
    <property type="match status" value="1"/>
</dbReference>
<name>A0A2A9HER9_TEPT2</name>
<dbReference type="SUPFAM" id="SSF52799">
    <property type="entry name" value="(Phosphotyrosine protein) phosphatases II"/>
    <property type="match status" value="1"/>
</dbReference>